<keyword evidence="3" id="KW-0805">Transcription regulation</keyword>
<dbReference type="GO" id="GO:0000976">
    <property type="term" value="F:transcription cis-regulatory region binding"/>
    <property type="evidence" value="ECO:0007669"/>
    <property type="project" value="TreeGrafter"/>
</dbReference>
<dbReference type="InterPro" id="IPR011006">
    <property type="entry name" value="CheY-like_superfamily"/>
</dbReference>
<dbReference type="GO" id="GO:0006355">
    <property type="term" value="P:regulation of DNA-templated transcription"/>
    <property type="evidence" value="ECO:0007669"/>
    <property type="project" value="InterPro"/>
</dbReference>
<dbReference type="SUPFAM" id="SSF47226">
    <property type="entry name" value="Histidine-containing phosphotransfer domain, HPT domain"/>
    <property type="match status" value="1"/>
</dbReference>
<dbReference type="Gene3D" id="1.10.10.10">
    <property type="entry name" value="Winged helix-like DNA-binding domain superfamily/Winged helix DNA-binding domain"/>
    <property type="match status" value="1"/>
</dbReference>
<feature type="domain" description="Response regulatory" evidence="8">
    <location>
        <begin position="374"/>
        <end position="486"/>
    </location>
</feature>
<dbReference type="Gene3D" id="3.30.70.270">
    <property type="match status" value="1"/>
</dbReference>
<dbReference type="SMART" id="SM00267">
    <property type="entry name" value="GGDEF"/>
    <property type="match status" value="1"/>
</dbReference>
<dbReference type="InterPro" id="IPR039420">
    <property type="entry name" value="WalR-like"/>
</dbReference>
<dbReference type="InterPro" id="IPR000160">
    <property type="entry name" value="GGDEF_dom"/>
</dbReference>
<dbReference type="EMBL" id="CP034671">
    <property type="protein sequence ID" value="QFZ92551.2"/>
    <property type="molecule type" value="Genomic_DNA"/>
</dbReference>
<dbReference type="CDD" id="cd17574">
    <property type="entry name" value="REC_OmpR"/>
    <property type="match status" value="1"/>
</dbReference>
<evidence type="ECO:0000256" key="3">
    <source>
        <dbReference type="ARBA" id="ARBA00023015"/>
    </source>
</evidence>
<feature type="DNA-binding region" description="OmpR/PhoB-type" evidence="7">
    <location>
        <begin position="131"/>
        <end position="229"/>
    </location>
</feature>
<dbReference type="Pfam" id="PF00486">
    <property type="entry name" value="Trans_reg_C"/>
    <property type="match status" value="1"/>
</dbReference>
<dbReference type="PROSITE" id="PS51755">
    <property type="entry name" value="OMPR_PHOB"/>
    <property type="match status" value="1"/>
</dbReference>
<dbReference type="InterPro" id="IPR043128">
    <property type="entry name" value="Rev_trsase/Diguanyl_cyclase"/>
</dbReference>
<evidence type="ECO:0000256" key="2">
    <source>
        <dbReference type="ARBA" id="ARBA00023012"/>
    </source>
</evidence>
<name>A0AAT9JVA4_SYNEL</name>
<feature type="modified residue" description="4-aspartylphosphate" evidence="6">
    <location>
        <position position="543"/>
    </location>
</feature>
<feature type="modified residue" description="4-aspartylphosphate" evidence="6">
    <location>
        <position position="423"/>
    </location>
</feature>
<comment type="caution">
    <text evidence="6">Lacks conserved residue(s) required for the propagation of feature annotation.</text>
</comment>
<keyword evidence="5" id="KW-0804">Transcription</keyword>
<dbReference type="GO" id="GO:0000156">
    <property type="term" value="F:phosphorelay response regulator activity"/>
    <property type="evidence" value="ECO:0007669"/>
    <property type="project" value="TreeGrafter"/>
</dbReference>
<evidence type="ECO:0000259" key="9">
    <source>
        <dbReference type="PROSITE" id="PS50887"/>
    </source>
</evidence>
<accession>A0AAT9JVA4</accession>
<evidence type="ECO:0000256" key="7">
    <source>
        <dbReference type="PROSITE-ProRule" id="PRU01091"/>
    </source>
</evidence>
<dbReference type="InterPro" id="IPR036641">
    <property type="entry name" value="HPT_dom_sf"/>
</dbReference>
<dbReference type="AlphaFoldDB" id="A0AAT9JVA4"/>
<evidence type="ECO:0000259" key="10">
    <source>
        <dbReference type="PROSITE" id="PS51755"/>
    </source>
</evidence>
<gene>
    <name evidence="11" type="ORF">EKO22_09530</name>
</gene>
<keyword evidence="4 7" id="KW-0238">DNA-binding</keyword>
<evidence type="ECO:0000259" key="8">
    <source>
        <dbReference type="PROSITE" id="PS50110"/>
    </source>
</evidence>
<dbReference type="PANTHER" id="PTHR48111:SF21">
    <property type="entry name" value="DNA-BINDING DUAL MASTER TRANSCRIPTIONAL REGULATOR RPAA"/>
    <property type="match status" value="1"/>
</dbReference>
<dbReference type="Pfam" id="PF00990">
    <property type="entry name" value="GGDEF"/>
    <property type="match status" value="1"/>
</dbReference>
<dbReference type="NCBIfam" id="TIGR00254">
    <property type="entry name" value="GGDEF"/>
    <property type="match status" value="1"/>
</dbReference>
<dbReference type="GO" id="GO:0032993">
    <property type="term" value="C:protein-DNA complex"/>
    <property type="evidence" value="ECO:0007669"/>
    <property type="project" value="TreeGrafter"/>
</dbReference>
<feature type="domain" description="Response regulatory" evidence="8">
    <location>
        <begin position="494"/>
        <end position="610"/>
    </location>
</feature>
<keyword evidence="1 6" id="KW-0597">Phosphoprotein</keyword>
<dbReference type="GO" id="GO:0005829">
    <property type="term" value="C:cytosol"/>
    <property type="evidence" value="ECO:0007669"/>
    <property type="project" value="TreeGrafter"/>
</dbReference>
<evidence type="ECO:0000313" key="11">
    <source>
        <dbReference type="EMBL" id="QFZ92551.2"/>
    </source>
</evidence>
<reference evidence="11" key="1">
    <citation type="submission" date="2024-01" db="EMBL/GenBank/DDBJ databases">
        <title>Synechococcus elongatus PCC 11802, a close yet different native of Synechococcus elongatus PCC 11801.</title>
        <authorList>
            <person name="Jaiswal D."/>
            <person name="Sengupta A."/>
            <person name="Sengupta S."/>
            <person name="Pakrasi H.B."/>
            <person name="Wangikar P."/>
        </authorList>
    </citation>
    <scope>NUCLEOTIDE SEQUENCE</scope>
    <source>
        <strain evidence="11">PCC 11802</strain>
    </source>
</reference>
<dbReference type="InterPro" id="IPR001789">
    <property type="entry name" value="Sig_transdc_resp-reg_receiver"/>
</dbReference>
<dbReference type="Pfam" id="PF00072">
    <property type="entry name" value="Response_reg"/>
    <property type="match status" value="1"/>
</dbReference>
<dbReference type="SUPFAM" id="SSF52172">
    <property type="entry name" value="CheY-like"/>
    <property type="match status" value="3"/>
</dbReference>
<evidence type="ECO:0000256" key="6">
    <source>
        <dbReference type="PROSITE-ProRule" id="PRU00169"/>
    </source>
</evidence>
<dbReference type="SUPFAM" id="SSF55073">
    <property type="entry name" value="Nucleotide cyclase"/>
    <property type="match status" value="1"/>
</dbReference>
<dbReference type="PROSITE" id="PS50887">
    <property type="entry name" value="GGDEF"/>
    <property type="match status" value="1"/>
</dbReference>
<dbReference type="RefSeq" id="WP_208678491.1">
    <property type="nucleotide sequence ID" value="NZ_CP034671.2"/>
</dbReference>
<dbReference type="InterPro" id="IPR036388">
    <property type="entry name" value="WH-like_DNA-bd_sf"/>
</dbReference>
<evidence type="ECO:0000256" key="5">
    <source>
        <dbReference type="ARBA" id="ARBA00023163"/>
    </source>
</evidence>
<dbReference type="CDD" id="cd01949">
    <property type="entry name" value="GGDEF"/>
    <property type="match status" value="1"/>
</dbReference>
<sequence>MVCALLIENNNPLPANWRKTLTTEGISLKVVSSPATAIKSLQATSTDFIVISGLPALVDIHQFCQQVRQAEAGLKVRNDLPILLVAAPEDYDAAIALLDAGVDDVWLQSISSTEFLSRLRAVIRRLRSLQADQFRRGDFILQPRSRQAWFGGINLNLRAEEYELLELLISSPDRVFSESILLRLIWPQAVAPNPLQLSEIVTELNYKLAVAGSPESLELLYGLGWHWRSQPSGPESNSSSSNGDASLMPNHQSIWERYRHEYWQRLDEIALTLTGWDQMPALKRTEAYRHAQTLAGALGSFGFEQGSQSARILAVGLHALELEPQVNPATLTTILEQVQQLRVLLGAAEAISPVQLPSAMAPAVPRKAQQRPYQIEVWSRDRCWVETVATQANLRGLRVTTRIDLDSAIAVFEPQGVDLLILDVEPQQLTDLQLVNWLQIQPSLSVLLISDDSLNNRVQAARMGSQRFFPKPISAEVLIDQAVTVLEAQATPATVLIADDDPAVLSYLQQLFHPWGWQLTVCQRGEQFWEALTSSQPDLILLDATLPDYNGLDLCRVLRSDRYWLNQPILILAERHDADLVQQAFRYGADDVITKPIVGAELVARIHNRLDKYRQLQRLTATDHLTGLVNQRRGREVLSLLAGLAQRYRQPLTLILLQITPTAEPEALASAVQMEQMIELANRLQRCCRREDVVARWTDQQFVLGFYGMDCDFAIQRLEQVRSLLQEGDASAKRSRPLPIQISVGIAEFPLHGTDLSSLIEAASHSLRQAIALGGDRIRVAESRTTLRNAPSFDPLA</sequence>
<dbReference type="Gene3D" id="3.40.50.2300">
    <property type="match status" value="3"/>
</dbReference>
<protein>
    <submittedName>
        <fullName evidence="11">Response regulator</fullName>
    </submittedName>
</protein>
<dbReference type="InterPro" id="IPR001867">
    <property type="entry name" value="OmpR/PhoB-type_DNA-bd"/>
</dbReference>
<feature type="domain" description="Response regulatory" evidence="8">
    <location>
        <begin position="3"/>
        <end position="123"/>
    </location>
</feature>
<evidence type="ECO:0000256" key="4">
    <source>
        <dbReference type="ARBA" id="ARBA00023125"/>
    </source>
</evidence>
<dbReference type="InterPro" id="IPR029787">
    <property type="entry name" value="Nucleotide_cyclase"/>
</dbReference>
<organism evidence="11">
    <name type="scientific">Synechococcus elongatus PCC 11802</name>
    <dbReference type="NCBI Taxonomy" id="2283154"/>
    <lineage>
        <taxon>Bacteria</taxon>
        <taxon>Bacillati</taxon>
        <taxon>Cyanobacteriota</taxon>
        <taxon>Cyanophyceae</taxon>
        <taxon>Synechococcales</taxon>
        <taxon>Synechococcaceae</taxon>
        <taxon>Synechococcus</taxon>
    </lineage>
</organism>
<dbReference type="PANTHER" id="PTHR48111">
    <property type="entry name" value="REGULATOR OF RPOS"/>
    <property type="match status" value="1"/>
</dbReference>
<dbReference type="PROSITE" id="PS50110">
    <property type="entry name" value="RESPONSE_REGULATORY"/>
    <property type="match status" value="3"/>
</dbReference>
<dbReference type="SMART" id="SM00448">
    <property type="entry name" value="REC"/>
    <property type="match status" value="3"/>
</dbReference>
<proteinExistence type="predicted"/>
<feature type="domain" description="OmpR/PhoB-type" evidence="10">
    <location>
        <begin position="131"/>
        <end position="229"/>
    </location>
</feature>
<evidence type="ECO:0000256" key="1">
    <source>
        <dbReference type="ARBA" id="ARBA00022553"/>
    </source>
</evidence>
<feature type="domain" description="GGDEF" evidence="9">
    <location>
        <begin position="650"/>
        <end position="783"/>
    </location>
</feature>
<keyword evidence="2" id="KW-0902">Two-component regulatory system</keyword>